<evidence type="ECO:0000256" key="1">
    <source>
        <dbReference type="SAM" id="Phobius"/>
    </source>
</evidence>
<sequence length="79" mass="9141">MIVLLALVYTLAVGSICLVSAFAVYSSITWLLHQMHIPISSDISILLLLVCVVGAWLVYRLFFRRVWRREGFDWIMEKP</sequence>
<organism evidence="2 3">
    <name type="scientific">Spirosoma sordidisoli</name>
    <dbReference type="NCBI Taxonomy" id="2502893"/>
    <lineage>
        <taxon>Bacteria</taxon>
        <taxon>Pseudomonadati</taxon>
        <taxon>Bacteroidota</taxon>
        <taxon>Cytophagia</taxon>
        <taxon>Cytophagales</taxon>
        <taxon>Cytophagaceae</taxon>
        <taxon>Spirosoma</taxon>
    </lineage>
</organism>
<evidence type="ECO:0000313" key="3">
    <source>
        <dbReference type="Proteomes" id="UP000290407"/>
    </source>
</evidence>
<keyword evidence="1" id="KW-0472">Membrane</keyword>
<name>A0A4V1RVP9_9BACT</name>
<keyword evidence="1" id="KW-1133">Transmembrane helix</keyword>
<dbReference type="AlphaFoldDB" id="A0A4V1RVP9"/>
<reference evidence="2 3" key="1">
    <citation type="submission" date="2019-01" db="EMBL/GenBank/DDBJ databases">
        <title>Spirosoma flava sp. nov., a propanil-degrading bacterium isolated from herbicide-contaminated soil.</title>
        <authorList>
            <person name="Zhang L."/>
            <person name="Jiang J.-D."/>
        </authorList>
    </citation>
    <scope>NUCLEOTIDE SEQUENCE [LARGE SCALE GENOMIC DNA]</scope>
    <source>
        <strain evidence="2 3">TY50</strain>
    </source>
</reference>
<proteinExistence type="predicted"/>
<dbReference type="Proteomes" id="UP000290407">
    <property type="component" value="Unassembled WGS sequence"/>
</dbReference>
<evidence type="ECO:0000313" key="2">
    <source>
        <dbReference type="EMBL" id="RYC67528.1"/>
    </source>
</evidence>
<protein>
    <submittedName>
        <fullName evidence="2">Uncharacterized protein</fullName>
    </submittedName>
</protein>
<gene>
    <name evidence="2" type="ORF">EQG79_22720</name>
</gene>
<keyword evidence="1" id="KW-0812">Transmembrane</keyword>
<dbReference type="RefSeq" id="WP_077922335.1">
    <property type="nucleotide sequence ID" value="NZ_SBLB01000007.1"/>
</dbReference>
<keyword evidence="3" id="KW-1185">Reference proteome</keyword>
<comment type="caution">
    <text evidence="2">The sequence shown here is derived from an EMBL/GenBank/DDBJ whole genome shotgun (WGS) entry which is preliminary data.</text>
</comment>
<feature type="transmembrane region" description="Helical" evidence="1">
    <location>
        <begin position="37"/>
        <end position="59"/>
    </location>
</feature>
<accession>A0A4V1RVP9</accession>
<dbReference type="EMBL" id="SBLB01000007">
    <property type="protein sequence ID" value="RYC67528.1"/>
    <property type="molecule type" value="Genomic_DNA"/>
</dbReference>